<dbReference type="PANTHER" id="PTHR12526">
    <property type="entry name" value="GLYCOSYLTRANSFERASE"/>
    <property type="match status" value="1"/>
</dbReference>
<name>A0A3B1E7E5_9ZZZZ</name>
<accession>A0A3B1E7E5</accession>
<gene>
    <name evidence="2" type="ORF">MNBD_PLANCTO03-437</name>
</gene>
<organism evidence="2">
    <name type="scientific">hydrothermal vent metagenome</name>
    <dbReference type="NCBI Taxonomy" id="652676"/>
    <lineage>
        <taxon>unclassified sequences</taxon>
        <taxon>metagenomes</taxon>
        <taxon>ecological metagenomes</taxon>
    </lineage>
</organism>
<dbReference type="CDD" id="cd03801">
    <property type="entry name" value="GT4_PimA-like"/>
    <property type="match status" value="1"/>
</dbReference>
<dbReference type="Pfam" id="PF00534">
    <property type="entry name" value="Glycos_transf_1"/>
    <property type="match status" value="1"/>
</dbReference>
<dbReference type="GO" id="GO:0016757">
    <property type="term" value="F:glycosyltransferase activity"/>
    <property type="evidence" value="ECO:0007669"/>
    <property type="project" value="InterPro"/>
</dbReference>
<dbReference type="InterPro" id="IPR001296">
    <property type="entry name" value="Glyco_trans_1"/>
</dbReference>
<dbReference type="SUPFAM" id="SSF53756">
    <property type="entry name" value="UDP-Glycosyltransferase/glycogen phosphorylase"/>
    <property type="match status" value="1"/>
</dbReference>
<reference evidence="2" key="1">
    <citation type="submission" date="2018-06" db="EMBL/GenBank/DDBJ databases">
        <authorList>
            <person name="Zhirakovskaya E."/>
        </authorList>
    </citation>
    <scope>NUCLEOTIDE SEQUENCE</scope>
</reference>
<evidence type="ECO:0000313" key="2">
    <source>
        <dbReference type="EMBL" id="VAX39537.1"/>
    </source>
</evidence>
<feature type="domain" description="Glycosyl transferase family 1" evidence="1">
    <location>
        <begin position="6"/>
        <end position="109"/>
    </location>
</feature>
<feature type="non-terminal residue" evidence="2">
    <location>
        <position position="1"/>
    </location>
</feature>
<dbReference type="Gene3D" id="3.40.50.2000">
    <property type="entry name" value="Glycogen Phosphorylase B"/>
    <property type="match status" value="2"/>
</dbReference>
<sequence>AEIRTRAAPLGDRVRFLGFVTGLEKISLLQAADLFVLPSHQENFGYALFEALAAGTVVITSRDVDTWPEVVESGGGIAITRDATCLADTIESVLSDPSRRAEMEVAGRAWVLKNLHPNAVVARYEALYHSVMSERP</sequence>
<dbReference type="AlphaFoldDB" id="A0A3B1E7E5"/>
<protein>
    <recommendedName>
        <fullName evidence="1">Glycosyl transferase family 1 domain-containing protein</fullName>
    </recommendedName>
</protein>
<dbReference type="EMBL" id="UOGK01000259">
    <property type="protein sequence ID" value="VAX39537.1"/>
    <property type="molecule type" value="Genomic_DNA"/>
</dbReference>
<evidence type="ECO:0000259" key="1">
    <source>
        <dbReference type="Pfam" id="PF00534"/>
    </source>
</evidence>
<proteinExistence type="predicted"/>